<keyword evidence="1" id="KW-1133">Transmembrane helix</keyword>
<sequence>MTLAWLLRGHDAAFLLYIQWSECRPVWKSPITWRAHSQKGRLALVMPSLKEVRSWAAFFVSLRFSLSFLLSFFLCLCSCLCCLFSSFSFYLFLFVFLFFSCLFLSFYFSLDPTR</sequence>
<proteinExistence type="evidence at transcript level"/>
<dbReference type="EMBL" id="GACK01008928">
    <property type="protein sequence ID" value="JAA56106.1"/>
    <property type="molecule type" value="mRNA"/>
</dbReference>
<accession>L7LVM1</accession>
<keyword evidence="1" id="KW-0472">Membrane</keyword>
<reference evidence="2" key="2">
    <citation type="journal article" date="2015" name="J. Proteomics">
        <title>Sexual differences in the sialomes of the zebra tick, Rhipicephalus pulchellus.</title>
        <authorList>
            <person name="Tan A.W."/>
            <person name="Francischetti I.M."/>
            <person name="Slovak M."/>
            <person name="Kini R.M."/>
            <person name="Ribeiro J.M."/>
        </authorList>
    </citation>
    <scope>NUCLEOTIDE SEQUENCE</scope>
    <source>
        <tissue evidence="2">Salivary gland</tissue>
    </source>
</reference>
<organism evidence="2">
    <name type="scientific">Rhipicephalus pulchellus</name>
    <name type="common">Yellow backed tick</name>
    <name type="synonym">Dermacentor pulchellus</name>
    <dbReference type="NCBI Taxonomy" id="72859"/>
    <lineage>
        <taxon>Eukaryota</taxon>
        <taxon>Metazoa</taxon>
        <taxon>Ecdysozoa</taxon>
        <taxon>Arthropoda</taxon>
        <taxon>Chelicerata</taxon>
        <taxon>Arachnida</taxon>
        <taxon>Acari</taxon>
        <taxon>Parasitiformes</taxon>
        <taxon>Ixodida</taxon>
        <taxon>Ixodoidea</taxon>
        <taxon>Ixodidae</taxon>
        <taxon>Rhipicephalinae</taxon>
        <taxon>Rhipicephalus</taxon>
        <taxon>Rhipicephalus</taxon>
    </lineage>
</organism>
<evidence type="ECO:0000256" key="1">
    <source>
        <dbReference type="SAM" id="Phobius"/>
    </source>
</evidence>
<keyword evidence="1" id="KW-0812">Transmembrane</keyword>
<protein>
    <submittedName>
        <fullName evidence="2">Uncharacterized protein</fullName>
    </submittedName>
</protein>
<feature type="transmembrane region" description="Helical" evidence="1">
    <location>
        <begin position="55"/>
        <end position="83"/>
    </location>
</feature>
<evidence type="ECO:0000313" key="2">
    <source>
        <dbReference type="EMBL" id="JAA56106.1"/>
    </source>
</evidence>
<name>L7LVM1_RHIPC</name>
<dbReference type="AlphaFoldDB" id="L7LVM1"/>
<reference evidence="2" key="1">
    <citation type="submission" date="2012-11" db="EMBL/GenBank/DDBJ databases">
        <authorList>
            <person name="Lucero-Rivera Y.E."/>
            <person name="Tovar-Ramirez D."/>
        </authorList>
    </citation>
    <scope>NUCLEOTIDE SEQUENCE</scope>
    <source>
        <tissue evidence="2">Salivary gland</tissue>
    </source>
</reference>
<feature type="transmembrane region" description="Helical" evidence="1">
    <location>
        <begin position="90"/>
        <end position="110"/>
    </location>
</feature>